<keyword evidence="4" id="KW-0560">Oxidoreductase</keyword>
<evidence type="ECO:0000313" key="5">
    <source>
        <dbReference type="Proteomes" id="UP000315349"/>
    </source>
</evidence>
<keyword evidence="2" id="KW-0676">Redox-active center</keyword>
<dbReference type="InterPro" id="IPR013766">
    <property type="entry name" value="Thioredoxin_domain"/>
</dbReference>
<keyword evidence="1" id="KW-0732">Signal</keyword>
<dbReference type="InterPro" id="IPR017937">
    <property type="entry name" value="Thioredoxin_CS"/>
</dbReference>
<dbReference type="PROSITE" id="PS00194">
    <property type="entry name" value="THIOREDOXIN_1"/>
    <property type="match status" value="1"/>
</dbReference>
<dbReference type="EC" id="1.8.1.8" evidence="4"/>
<evidence type="ECO:0000256" key="2">
    <source>
        <dbReference type="ARBA" id="ARBA00023284"/>
    </source>
</evidence>
<name>A0A518GPT8_9PLAN</name>
<organism evidence="4 5">
    <name type="scientific">Planctopirus ephydatiae</name>
    <dbReference type="NCBI Taxonomy" id="2528019"/>
    <lineage>
        <taxon>Bacteria</taxon>
        <taxon>Pseudomonadati</taxon>
        <taxon>Planctomycetota</taxon>
        <taxon>Planctomycetia</taxon>
        <taxon>Planctomycetales</taxon>
        <taxon>Planctomycetaceae</taxon>
        <taxon>Planctopirus</taxon>
    </lineage>
</organism>
<dbReference type="Pfam" id="PF13899">
    <property type="entry name" value="Thioredoxin_7"/>
    <property type="match status" value="1"/>
</dbReference>
<dbReference type="GO" id="GO:0047134">
    <property type="term" value="F:protein-disulfide reductase [NAD(P)H] activity"/>
    <property type="evidence" value="ECO:0007669"/>
    <property type="project" value="UniProtKB-EC"/>
</dbReference>
<dbReference type="OrthoDB" id="213802at2"/>
<protein>
    <submittedName>
        <fullName evidence="4">Thiol:disulfide interchange protein DsbD</fullName>
        <ecNumber evidence="4">1.8.1.8</ecNumber>
    </submittedName>
</protein>
<dbReference type="PANTHER" id="PTHR15337">
    <property type="entry name" value="ANTERIOR GRADIENT PROTEIN-RELATED"/>
    <property type="match status" value="1"/>
</dbReference>
<dbReference type="InterPro" id="IPR051099">
    <property type="entry name" value="AGR/TXD"/>
</dbReference>
<proteinExistence type="predicted"/>
<dbReference type="InterPro" id="IPR036249">
    <property type="entry name" value="Thioredoxin-like_sf"/>
</dbReference>
<dbReference type="SUPFAM" id="SSF52833">
    <property type="entry name" value="Thioredoxin-like"/>
    <property type="match status" value="1"/>
</dbReference>
<dbReference type="PANTHER" id="PTHR15337:SF11">
    <property type="entry name" value="THIOREDOXIN DOMAIN-CONTAINING PROTEIN"/>
    <property type="match status" value="1"/>
</dbReference>
<sequence length="176" mass="19316">MVFAERRMCVVFAVFSAIVCQTWLLVAAEQDSPPMSPQVPAAPQSISWRASYRKAWDESKATGKPMLINISAKWCLACRTLEQQTLNQPQVQQMVNENFIAVQLDADAHRDLVQSFRVTGLPTCLVVAPDLTIEDRIIGMQPANTFTGRLSESVRPDIEMASTPAPASATQPANGI</sequence>
<dbReference type="KEGG" id="peh:Spb1_24880"/>
<dbReference type="EMBL" id="CP036299">
    <property type="protein sequence ID" value="QDV30554.1"/>
    <property type="molecule type" value="Genomic_DNA"/>
</dbReference>
<keyword evidence="5" id="KW-1185">Reference proteome</keyword>
<feature type="domain" description="Thioredoxin" evidence="3">
    <location>
        <begin position="35"/>
        <end position="155"/>
    </location>
</feature>
<dbReference type="AlphaFoldDB" id="A0A518GPT8"/>
<dbReference type="Proteomes" id="UP000315349">
    <property type="component" value="Chromosome"/>
</dbReference>
<gene>
    <name evidence="4" type="primary">dsbD_2</name>
    <name evidence="4" type="ORF">Spb1_24880</name>
</gene>
<reference evidence="4 5" key="1">
    <citation type="submission" date="2019-02" db="EMBL/GenBank/DDBJ databases">
        <title>Deep-cultivation of Planctomycetes and their phenomic and genomic characterization uncovers novel biology.</title>
        <authorList>
            <person name="Wiegand S."/>
            <person name="Jogler M."/>
            <person name="Boedeker C."/>
            <person name="Pinto D."/>
            <person name="Vollmers J."/>
            <person name="Rivas-Marin E."/>
            <person name="Kohn T."/>
            <person name="Peeters S.H."/>
            <person name="Heuer A."/>
            <person name="Rast P."/>
            <person name="Oberbeckmann S."/>
            <person name="Bunk B."/>
            <person name="Jeske O."/>
            <person name="Meyerdierks A."/>
            <person name="Storesund J.E."/>
            <person name="Kallscheuer N."/>
            <person name="Luecker S."/>
            <person name="Lage O.M."/>
            <person name="Pohl T."/>
            <person name="Merkel B.J."/>
            <person name="Hornburger P."/>
            <person name="Mueller R.-W."/>
            <person name="Bruemmer F."/>
            <person name="Labrenz M."/>
            <person name="Spormann A.M."/>
            <person name="Op den Camp H."/>
            <person name="Overmann J."/>
            <person name="Amann R."/>
            <person name="Jetten M.S.M."/>
            <person name="Mascher T."/>
            <person name="Medema M.H."/>
            <person name="Devos D.P."/>
            <person name="Kaster A.-K."/>
            <person name="Ovreas L."/>
            <person name="Rohde M."/>
            <person name="Galperin M.Y."/>
            <person name="Jogler C."/>
        </authorList>
    </citation>
    <scope>NUCLEOTIDE SEQUENCE [LARGE SCALE GENOMIC DNA]</scope>
    <source>
        <strain evidence="4 5">Spb1</strain>
    </source>
</reference>
<evidence type="ECO:0000256" key="1">
    <source>
        <dbReference type="ARBA" id="ARBA00022729"/>
    </source>
</evidence>
<accession>A0A518GPT8</accession>
<evidence type="ECO:0000313" key="4">
    <source>
        <dbReference type="EMBL" id="QDV30554.1"/>
    </source>
</evidence>
<dbReference type="Gene3D" id="3.40.30.10">
    <property type="entry name" value="Glutaredoxin"/>
    <property type="match status" value="1"/>
</dbReference>
<dbReference type="PROSITE" id="PS51352">
    <property type="entry name" value="THIOREDOXIN_2"/>
    <property type="match status" value="1"/>
</dbReference>
<evidence type="ECO:0000259" key="3">
    <source>
        <dbReference type="PROSITE" id="PS51352"/>
    </source>
</evidence>